<evidence type="ECO:0000313" key="3">
    <source>
        <dbReference type="EMBL" id="CAG9319355.1"/>
    </source>
</evidence>
<evidence type="ECO:0000256" key="2">
    <source>
        <dbReference type="SAM" id="MobiDB-lite"/>
    </source>
</evidence>
<feature type="compositionally biased region" description="Polar residues" evidence="2">
    <location>
        <begin position="12"/>
        <end position="21"/>
    </location>
</feature>
<feature type="coiled-coil region" evidence="1">
    <location>
        <begin position="535"/>
        <end position="562"/>
    </location>
</feature>
<dbReference type="AlphaFoldDB" id="A0AAU9IZB1"/>
<feature type="compositionally biased region" description="Basic and acidic residues" evidence="2">
    <location>
        <begin position="1"/>
        <end position="11"/>
    </location>
</feature>
<evidence type="ECO:0000313" key="4">
    <source>
        <dbReference type="Proteomes" id="UP001162131"/>
    </source>
</evidence>
<proteinExistence type="predicted"/>
<feature type="coiled-coil region" evidence="1">
    <location>
        <begin position="197"/>
        <end position="252"/>
    </location>
</feature>
<accession>A0AAU9IZB1</accession>
<reference evidence="3" key="1">
    <citation type="submission" date="2021-09" db="EMBL/GenBank/DDBJ databases">
        <authorList>
            <consortium name="AG Swart"/>
            <person name="Singh M."/>
            <person name="Singh A."/>
            <person name="Seah K."/>
            <person name="Emmerich C."/>
        </authorList>
    </citation>
    <scope>NUCLEOTIDE SEQUENCE</scope>
    <source>
        <strain evidence="3">ATCC30299</strain>
    </source>
</reference>
<evidence type="ECO:0000256" key="1">
    <source>
        <dbReference type="SAM" id="Coils"/>
    </source>
</evidence>
<keyword evidence="4" id="KW-1185">Reference proteome</keyword>
<dbReference type="EMBL" id="CAJZBQ010000022">
    <property type="protein sequence ID" value="CAG9319355.1"/>
    <property type="molecule type" value="Genomic_DNA"/>
</dbReference>
<comment type="caution">
    <text evidence="3">The sequence shown here is derived from an EMBL/GenBank/DDBJ whole genome shotgun (WGS) entry which is preliminary data.</text>
</comment>
<keyword evidence="1" id="KW-0175">Coiled coil</keyword>
<protein>
    <submittedName>
        <fullName evidence="3">Uncharacterized protein</fullName>
    </submittedName>
</protein>
<feature type="region of interest" description="Disordered" evidence="2">
    <location>
        <begin position="1"/>
        <end position="130"/>
    </location>
</feature>
<organism evidence="3 4">
    <name type="scientific">Blepharisma stoltei</name>
    <dbReference type="NCBI Taxonomy" id="1481888"/>
    <lineage>
        <taxon>Eukaryota</taxon>
        <taxon>Sar</taxon>
        <taxon>Alveolata</taxon>
        <taxon>Ciliophora</taxon>
        <taxon>Postciliodesmatophora</taxon>
        <taxon>Heterotrichea</taxon>
        <taxon>Heterotrichida</taxon>
        <taxon>Blepharismidae</taxon>
        <taxon>Blepharisma</taxon>
    </lineage>
</organism>
<feature type="compositionally biased region" description="Polar residues" evidence="2">
    <location>
        <begin position="61"/>
        <end position="86"/>
    </location>
</feature>
<gene>
    <name evidence="3" type="ORF">BSTOLATCC_MIC23563</name>
</gene>
<sequence length="599" mass="69944">MDSRYSNRGQDRYNPSQSTLQGFERQRGPDLSLQGQQIPPSDPYARPTSTKELFNPRSQDRYNPQSTFQNYDRQPRNDPNLQSQQIGYPDAYNRTGSSKEIKPPQNPPLQPSVRKAPPNDPKLEGFSATKTKKTTFIDKPQETGKPIEEEYIKNLQQQLYYLEMEIKLTKEQSKERAGKFMGGLEAGPLTENMVVLKSKYQKIQKDLEAKIDSLQNENRELMGRNQAFQTNLNRAIDDKSELQAKLREDTEHFDIDGEKYRKAITATIFQKEESAKKLGESTKERDLAKTYASETRIKLDRQATQIQALEDKVAQAEIFNNKLIEEKNKQLIELQDRLFKLEEDLKNQSTMTFLSDRLGYLNYQKQEVELERDNLLNKIKALKHTKQMIEKACRQAAADKRDLQNQVEDMKMDMEREKTQQEALLTKRLKEREKKELSIANQNVEDARRDSQYHMDNLKIKINENNELIEIKNQLTYDTAEIKGKSEVLEEDVKILKQKGMNLESDLKDTQFKIRVFEDRNKVLINDIEKDVRDSKHLAQENQELKAKIEFLTKKLDMNEMLKNIDLEELRALAKSNIQVNDTISQLISKWDNIQGERI</sequence>
<name>A0AAU9IZB1_9CILI</name>
<feature type="coiled-coil region" evidence="1">
    <location>
        <begin position="292"/>
        <end position="450"/>
    </location>
</feature>
<dbReference type="Proteomes" id="UP001162131">
    <property type="component" value="Unassembled WGS sequence"/>
</dbReference>